<accession>A0ABD4ZA70</accession>
<dbReference type="Gene3D" id="3.10.270.10">
    <property type="entry name" value="Urate Oxidase"/>
    <property type="match status" value="1"/>
</dbReference>
<dbReference type="InterPro" id="IPR003801">
    <property type="entry name" value="GTP_cyclohydrolase_FolE2/MptA"/>
</dbReference>
<comment type="caution">
    <text evidence="2">The sequence shown here is derived from an EMBL/GenBank/DDBJ whole genome shotgun (WGS) entry which is preliminary data.</text>
</comment>
<dbReference type="EC" id="3.5.4.-" evidence="2"/>
<dbReference type="AlphaFoldDB" id="A0ABD4ZA70"/>
<evidence type="ECO:0000256" key="1">
    <source>
        <dbReference type="ARBA" id="ARBA00022801"/>
    </source>
</evidence>
<dbReference type="PANTHER" id="PTHR36445:SF1">
    <property type="entry name" value="GTP CYCLOHYDROLASE MPTA"/>
    <property type="match status" value="1"/>
</dbReference>
<keyword evidence="1 2" id="KW-0378">Hydrolase</keyword>
<keyword evidence="3" id="KW-1185">Reference proteome</keyword>
<reference evidence="2 3" key="1">
    <citation type="submission" date="2023-05" db="EMBL/GenBank/DDBJ databases">
        <title>A new hyperthermophilic archaea 'Ignisphaera cupida' sp. nov. and description of the family 'Ignisphaeraceae' fam. nov.</title>
        <authorList>
            <person name="Podosokorskaya O.A."/>
            <person name="Elcheninov A.G."/>
            <person name="Klukina A."/>
            <person name="Merkel A.Y."/>
        </authorList>
    </citation>
    <scope>NUCLEOTIDE SEQUENCE [LARGE SCALE GENOMIC DNA]</scope>
    <source>
        <strain evidence="2 3">4213-co</strain>
    </source>
</reference>
<dbReference type="GO" id="GO:0016787">
    <property type="term" value="F:hydrolase activity"/>
    <property type="evidence" value="ECO:0007669"/>
    <property type="project" value="UniProtKB-KW"/>
</dbReference>
<evidence type="ECO:0000313" key="3">
    <source>
        <dbReference type="Proteomes" id="UP001529235"/>
    </source>
</evidence>
<protein>
    <submittedName>
        <fullName evidence="2">GTP cyclohydrolase, FolE2/MptA family</fullName>
        <ecNumber evidence="2">3.5.4.-</ecNumber>
    </submittedName>
</protein>
<dbReference type="Proteomes" id="UP001529235">
    <property type="component" value="Unassembled WGS sequence"/>
</dbReference>
<evidence type="ECO:0000313" key="2">
    <source>
        <dbReference type="EMBL" id="MDK6029200.1"/>
    </source>
</evidence>
<dbReference type="PANTHER" id="PTHR36445">
    <property type="entry name" value="GTP CYCLOHYDROLASE MPTA"/>
    <property type="match status" value="1"/>
</dbReference>
<sequence length="315" mass="35843">MQMIYKPIYALHKKVRILTLGMRQIPDVQQEQPRMPIPIDRVCVKNLYRRICLKSSQSGRVCLDSKITACIDLPANQRGIHVSRSAESVVESFADIEYRDFAKVENALENLVNVLLNRHGYALRAMAKLETVYLLDYRDEYVGIEDLIPIKILITVKKSRGGEAEFKIGVGLEGMTVCPCAQQVFSHMENIQSVYVPSHSQRAKMLIVVTSNRNTVDIRDVAVAGLKAFSAPLFTILKRVNEYRLVKKAFESPKFVEDVVRQAIYNIYSIIKDKVDDNTRITVKVESFESIHPYDLCAEASYTVNELKKLLEPNS</sequence>
<dbReference type="EMBL" id="JASNVW010000005">
    <property type="protein sequence ID" value="MDK6029200.1"/>
    <property type="molecule type" value="Genomic_DNA"/>
</dbReference>
<name>A0ABD4ZA70_9CREN</name>
<proteinExistence type="predicted"/>
<dbReference type="RefSeq" id="WP_285274185.1">
    <property type="nucleotide sequence ID" value="NZ_JASNVW010000005.1"/>
</dbReference>
<dbReference type="Pfam" id="PF02649">
    <property type="entry name" value="GCHY-1"/>
    <property type="match status" value="1"/>
</dbReference>
<gene>
    <name evidence="2" type="ORF">QPL79_07470</name>
</gene>
<organism evidence="2 3">
    <name type="scientific">Ignisphaera cupida</name>
    <dbReference type="NCBI Taxonomy" id="3050454"/>
    <lineage>
        <taxon>Archaea</taxon>
        <taxon>Thermoproteota</taxon>
        <taxon>Thermoprotei</taxon>
        <taxon>Desulfurococcales</taxon>
        <taxon>Desulfurococcaceae</taxon>
        <taxon>Ignisphaera</taxon>
    </lineage>
</organism>